<keyword evidence="2" id="KW-0472">Membrane</keyword>
<accession>A0A8B9V253</accession>
<feature type="region of interest" description="Disordered" evidence="1">
    <location>
        <begin position="116"/>
        <end position="138"/>
    </location>
</feature>
<sequence>MGGVSAATHLDQHLHKFPCPAGTASIIIPILLLLILLTVVAFVCAKGFQHQRMTNGAMNVEIGNPTYKMYEGEPDDDVGELLDADFALDPDKPTNFTNPVYATLYMGAHNSRNSLASTDEKRELLSRGADDDLADPLA</sequence>
<name>A0A8B9V253_9AVES</name>
<reference evidence="3" key="1">
    <citation type="submission" date="2025-08" db="UniProtKB">
        <authorList>
            <consortium name="Ensembl"/>
        </authorList>
    </citation>
    <scope>IDENTIFICATION</scope>
</reference>
<proteinExistence type="predicted"/>
<feature type="transmembrane region" description="Helical" evidence="2">
    <location>
        <begin position="26"/>
        <end position="45"/>
    </location>
</feature>
<evidence type="ECO:0000256" key="1">
    <source>
        <dbReference type="SAM" id="MobiDB-lite"/>
    </source>
</evidence>
<feature type="compositionally biased region" description="Basic and acidic residues" evidence="1">
    <location>
        <begin position="118"/>
        <end position="130"/>
    </location>
</feature>
<dbReference type="Proteomes" id="UP000694549">
    <property type="component" value="Unplaced"/>
</dbReference>
<organism evidence="3 4">
    <name type="scientific">Anas zonorhyncha</name>
    <name type="common">Eastern spot-billed duck</name>
    <dbReference type="NCBI Taxonomy" id="75864"/>
    <lineage>
        <taxon>Eukaryota</taxon>
        <taxon>Metazoa</taxon>
        <taxon>Chordata</taxon>
        <taxon>Craniata</taxon>
        <taxon>Vertebrata</taxon>
        <taxon>Euteleostomi</taxon>
        <taxon>Archelosauria</taxon>
        <taxon>Archosauria</taxon>
        <taxon>Dinosauria</taxon>
        <taxon>Saurischia</taxon>
        <taxon>Theropoda</taxon>
        <taxon>Coelurosauria</taxon>
        <taxon>Aves</taxon>
        <taxon>Neognathae</taxon>
        <taxon>Galloanserae</taxon>
        <taxon>Anseriformes</taxon>
        <taxon>Anatidae</taxon>
        <taxon>Anatinae</taxon>
        <taxon>Anas</taxon>
    </lineage>
</organism>
<evidence type="ECO:0000313" key="3">
    <source>
        <dbReference type="Ensembl" id="ENSAZOP00000016209.1"/>
    </source>
</evidence>
<dbReference type="AlphaFoldDB" id="A0A8B9V253"/>
<protein>
    <submittedName>
        <fullName evidence="3">Uncharacterized protein</fullName>
    </submittedName>
</protein>
<keyword evidence="4" id="KW-1185">Reference proteome</keyword>
<keyword evidence="2" id="KW-1133">Transmembrane helix</keyword>
<keyword evidence="2" id="KW-0812">Transmembrane</keyword>
<dbReference type="Ensembl" id="ENSAZOT00000017437.1">
    <property type="protein sequence ID" value="ENSAZOP00000016209.1"/>
    <property type="gene ID" value="ENSAZOG00000010581.1"/>
</dbReference>
<evidence type="ECO:0000313" key="4">
    <source>
        <dbReference type="Proteomes" id="UP000694549"/>
    </source>
</evidence>
<evidence type="ECO:0000256" key="2">
    <source>
        <dbReference type="SAM" id="Phobius"/>
    </source>
</evidence>
<reference evidence="3" key="2">
    <citation type="submission" date="2025-09" db="UniProtKB">
        <authorList>
            <consortium name="Ensembl"/>
        </authorList>
    </citation>
    <scope>IDENTIFICATION</scope>
</reference>